<comment type="caution">
    <text evidence="1">The sequence shown here is derived from an EMBL/GenBank/DDBJ whole genome shotgun (WGS) entry which is preliminary data.</text>
</comment>
<dbReference type="AlphaFoldDB" id="A0A2H0XA57"/>
<dbReference type="Proteomes" id="UP000231098">
    <property type="component" value="Unassembled WGS sequence"/>
</dbReference>
<organism evidence="1 2">
    <name type="scientific">candidate division WWE3 bacterium CG08_land_8_20_14_0_20_41_15</name>
    <dbReference type="NCBI Taxonomy" id="1975086"/>
    <lineage>
        <taxon>Bacteria</taxon>
        <taxon>Katanobacteria</taxon>
    </lineage>
</organism>
<accession>A0A2H0XA57</accession>
<name>A0A2H0XA57_UNCKA</name>
<evidence type="ECO:0000313" key="1">
    <source>
        <dbReference type="EMBL" id="PIS21796.1"/>
    </source>
</evidence>
<reference evidence="2" key="1">
    <citation type="submission" date="2017-09" db="EMBL/GenBank/DDBJ databases">
        <title>Depth-based differentiation of microbial function through sediment-hosted aquifers and enrichment of novel symbionts in the deep terrestrial subsurface.</title>
        <authorList>
            <person name="Probst A.J."/>
            <person name="Ladd B."/>
            <person name="Jarett J.K."/>
            <person name="Geller-Mcgrath D.E."/>
            <person name="Sieber C.M.K."/>
            <person name="Emerson J.B."/>
            <person name="Anantharaman K."/>
            <person name="Thomas B.C."/>
            <person name="Malmstrom R."/>
            <person name="Stieglmeier M."/>
            <person name="Klingl A."/>
            <person name="Woyke T."/>
            <person name="Ryan C.M."/>
            <person name="Banfield J.F."/>
        </authorList>
    </citation>
    <scope>NUCLEOTIDE SEQUENCE [LARGE SCALE GENOMIC DNA]</scope>
</reference>
<dbReference type="EMBL" id="PEYV01000016">
    <property type="protein sequence ID" value="PIS21796.1"/>
    <property type="molecule type" value="Genomic_DNA"/>
</dbReference>
<sequence>MTRAKKEREKEKKEMGGLRSKIPVLKATVVWLAVLSILPAMLLASCVFEAVGPDGKSLPIDHFSLKTLEIVVREDGSVDLSRVPIAGTLIPAVMRLYGFDPETILPETLVNFVRESKILSFRITKVKDGLTFFIDGQRMLTFYGGTKEWENFAHWYPALMPADIFGPTIAEVAKLIPLPGFDIVVLFEQEGGLLSPVVERITSAELEKIKPEPVDLTLAVRITYDENGAPSISGVNIPELLDNFSIPAPGQNELGDFVLDQQTSLKEILDSAGVIIPGYALYLNPASQQILLKEGVKTANLKLSIEGLKLRINEDDLPAVTWNTNVLNQMEAKAFQLGWNPMGLVNALGRIEVGVTVEFAGTK</sequence>
<evidence type="ECO:0000313" key="2">
    <source>
        <dbReference type="Proteomes" id="UP000231098"/>
    </source>
</evidence>
<proteinExistence type="predicted"/>
<protein>
    <submittedName>
        <fullName evidence="1">Uncharacterized protein</fullName>
    </submittedName>
</protein>
<gene>
    <name evidence="1" type="ORF">COT51_00830</name>
</gene>